<sequence>MITDSINNFKLYQSMHEGLRKAIEFVEESLKENKEDGYYAFDDSFYALICSYDTLVDRKEYESHDKYIDVQFIIEGEEAIYFSDRSSMERVTDYDEKDDFTLYKGKADGVVNLKKGRFAIFYPDDVHMPKCAIDNKSSHVRKIITKIKI</sequence>
<dbReference type="PANTHER" id="PTHR34986">
    <property type="entry name" value="EVOLVED BETA-GALACTOSIDASE SUBUNIT BETA"/>
    <property type="match status" value="1"/>
</dbReference>
<dbReference type="Pfam" id="PF04074">
    <property type="entry name" value="DUF386"/>
    <property type="match status" value="1"/>
</dbReference>
<evidence type="ECO:0000313" key="1">
    <source>
        <dbReference type="EMBL" id="SHI81088.1"/>
    </source>
</evidence>
<proteinExistence type="predicted"/>
<dbReference type="Proteomes" id="UP000184052">
    <property type="component" value="Unassembled WGS sequence"/>
</dbReference>
<dbReference type="RefSeq" id="WP_073048315.1">
    <property type="nucleotide sequence ID" value="NZ_FQZL01000007.1"/>
</dbReference>
<evidence type="ECO:0000313" key="2">
    <source>
        <dbReference type="Proteomes" id="UP000184052"/>
    </source>
</evidence>
<organism evidence="1 2">
    <name type="scientific">Dethiosulfatibacter aminovorans DSM 17477</name>
    <dbReference type="NCBI Taxonomy" id="1121476"/>
    <lineage>
        <taxon>Bacteria</taxon>
        <taxon>Bacillati</taxon>
        <taxon>Bacillota</taxon>
        <taxon>Tissierellia</taxon>
        <taxon>Dethiosulfatibacter</taxon>
    </lineage>
</organism>
<name>A0A1M6E729_9FIRM</name>
<dbReference type="SUPFAM" id="SSF51197">
    <property type="entry name" value="Clavaminate synthase-like"/>
    <property type="match status" value="1"/>
</dbReference>
<dbReference type="PANTHER" id="PTHR34986:SF1">
    <property type="entry name" value="PROTEIN YIAL"/>
    <property type="match status" value="1"/>
</dbReference>
<dbReference type="InterPro" id="IPR037012">
    <property type="entry name" value="NanQ/TabA/YiaL_sf"/>
</dbReference>
<protein>
    <submittedName>
        <fullName evidence="1">YhcH/YjgK/YiaL family protein</fullName>
    </submittedName>
</protein>
<dbReference type="EMBL" id="FQZL01000007">
    <property type="protein sequence ID" value="SHI81088.1"/>
    <property type="molecule type" value="Genomic_DNA"/>
</dbReference>
<dbReference type="InterPro" id="IPR004375">
    <property type="entry name" value="NanQ/TabA/YiaL"/>
</dbReference>
<gene>
    <name evidence="1" type="ORF">SAMN02745751_01085</name>
</gene>
<dbReference type="GO" id="GO:0005829">
    <property type="term" value="C:cytosol"/>
    <property type="evidence" value="ECO:0007669"/>
    <property type="project" value="TreeGrafter"/>
</dbReference>
<dbReference type="AlphaFoldDB" id="A0A1M6E729"/>
<dbReference type="STRING" id="1121476.SAMN02745751_01085"/>
<accession>A0A1M6E729</accession>
<dbReference type="OrthoDB" id="9792756at2"/>
<dbReference type="NCBIfam" id="TIGR00022">
    <property type="entry name" value="YhcH/YjgK/YiaL family protein"/>
    <property type="match status" value="1"/>
</dbReference>
<keyword evidence="2" id="KW-1185">Reference proteome</keyword>
<dbReference type="Gene3D" id="2.60.120.370">
    <property type="entry name" value="YhcH/YjgK/YiaL"/>
    <property type="match status" value="1"/>
</dbReference>
<reference evidence="1 2" key="1">
    <citation type="submission" date="2016-11" db="EMBL/GenBank/DDBJ databases">
        <authorList>
            <person name="Jaros S."/>
            <person name="Januszkiewicz K."/>
            <person name="Wedrychowicz H."/>
        </authorList>
    </citation>
    <scope>NUCLEOTIDE SEQUENCE [LARGE SCALE GENOMIC DNA]</scope>
    <source>
        <strain evidence="1 2">DSM 17477</strain>
    </source>
</reference>